<evidence type="ECO:0000313" key="1">
    <source>
        <dbReference type="Proteomes" id="UP000887565"/>
    </source>
</evidence>
<dbReference type="WBParaSite" id="nRc.2.0.1.t02924-RA">
    <property type="protein sequence ID" value="nRc.2.0.1.t02924-RA"/>
    <property type="gene ID" value="nRc.2.0.1.g02924"/>
</dbReference>
<name>A0A915HML9_ROMCU</name>
<reference evidence="2" key="1">
    <citation type="submission" date="2022-11" db="UniProtKB">
        <authorList>
            <consortium name="WormBaseParasite"/>
        </authorList>
    </citation>
    <scope>IDENTIFICATION</scope>
</reference>
<accession>A0A915HML9</accession>
<organism evidence="1 2">
    <name type="scientific">Romanomermis culicivorax</name>
    <name type="common">Nematode worm</name>
    <dbReference type="NCBI Taxonomy" id="13658"/>
    <lineage>
        <taxon>Eukaryota</taxon>
        <taxon>Metazoa</taxon>
        <taxon>Ecdysozoa</taxon>
        <taxon>Nematoda</taxon>
        <taxon>Enoplea</taxon>
        <taxon>Dorylaimia</taxon>
        <taxon>Mermithida</taxon>
        <taxon>Mermithoidea</taxon>
        <taxon>Mermithidae</taxon>
        <taxon>Romanomermis</taxon>
    </lineage>
</organism>
<proteinExistence type="predicted"/>
<protein>
    <submittedName>
        <fullName evidence="2">Uncharacterized protein</fullName>
    </submittedName>
</protein>
<dbReference type="AlphaFoldDB" id="A0A915HML9"/>
<dbReference type="Proteomes" id="UP000887565">
    <property type="component" value="Unplaced"/>
</dbReference>
<keyword evidence="1" id="KW-1185">Reference proteome</keyword>
<sequence>MNGEFYRCFGRRIFVVDRGGVPGQTSISCAIVRSIDQNFQRSLRIDFRTPFRNQAILAGGFDSEDSQVNSTVRPTLPSVGPPTETLDGGSINKCLTLFRRDLQTTRSLTECCNGVSEILFEDSHLYSASLSVESTKLQGNTTKSFLTRNVQNSIVRLSEIFVVSIEETEGKNQAKNSHNDFLPFKKILGTAIRRLSTIFDQLTIGSGLPSKIRQMASKILLALISTMLGR</sequence>
<dbReference type="PROSITE" id="PS51257">
    <property type="entry name" value="PROKAR_LIPOPROTEIN"/>
    <property type="match status" value="1"/>
</dbReference>
<evidence type="ECO:0000313" key="2">
    <source>
        <dbReference type="WBParaSite" id="nRc.2.0.1.t02924-RA"/>
    </source>
</evidence>